<evidence type="ECO:0000259" key="7">
    <source>
        <dbReference type="Pfam" id="PF12698"/>
    </source>
</evidence>
<comment type="caution">
    <text evidence="8">The sequence shown here is derived from an EMBL/GenBank/DDBJ whole genome shotgun (WGS) entry which is preliminary data.</text>
</comment>
<accession>A0AAE3ZCQ7</accession>
<name>A0AAE3ZCQ7_9ACTN</name>
<proteinExistence type="predicted"/>
<protein>
    <submittedName>
        <fullName evidence="8">ABC-2 type transport system permease protein</fullName>
    </submittedName>
</protein>
<evidence type="ECO:0000256" key="6">
    <source>
        <dbReference type="SAM" id="Phobius"/>
    </source>
</evidence>
<reference evidence="8" key="1">
    <citation type="submission" date="2023-07" db="EMBL/GenBank/DDBJ databases">
        <title>Sequencing the genomes of 1000 actinobacteria strains.</title>
        <authorList>
            <person name="Klenk H.-P."/>
        </authorList>
    </citation>
    <scope>NUCLEOTIDE SEQUENCE</scope>
    <source>
        <strain evidence="8">DSM 45977</strain>
    </source>
</reference>
<dbReference type="GO" id="GO:0140359">
    <property type="term" value="F:ABC-type transporter activity"/>
    <property type="evidence" value="ECO:0007669"/>
    <property type="project" value="InterPro"/>
</dbReference>
<evidence type="ECO:0000256" key="1">
    <source>
        <dbReference type="ARBA" id="ARBA00004141"/>
    </source>
</evidence>
<dbReference type="RefSeq" id="WP_310272017.1">
    <property type="nucleotide sequence ID" value="NZ_JAVDXW010000001.1"/>
</dbReference>
<dbReference type="InterPro" id="IPR013525">
    <property type="entry name" value="ABC2_TM"/>
</dbReference>
<dbReference type="AlphaFoldDB" id="A0AAE3ZCQ7"/>
<evidence type="ECO:0000313" key="8">
    <source>
        <dbReference type="EMBL" id="MDR7301470.1"/>
    </source>
</evidence>
<feature type="transmembrane region" description="Helical" evidence="6">
    <location>
        <begin position="333"/>
        <end position="352"/>
    </location>
</feature>
<keyword evidence="2 6" id="KW-0812">Transmembrane</keyword>
<dbReference type="GO" id="GO:0016020">
    <property type="term" value="C:membrane"/>
    <property type="evidence" value="ECO:0007669"/>
    <property type="project" value="UniProtKB-SubCell"/>
</dbReference>
<dbReference type="PANTHER" id="PTHR43471">
    <property type="entry name" value="ABC TRANSPORTER PERMEASE"/>
    <property type="match status" value="1"/>
</dbReference>
<keyword evidence="3 6" id="KW-1133">Transmembrane helix</keyword>
<feature type="region of interest" description="Disordered" evidence="5">
    <location>
        <begin position="1"/>
        <end position="39"/>
    </location>
</feature>
<feature type="domain" description="ABC-2 type transporter transmembrane" evidence="7">
    <location>
        <begin position="59"/>
        <end position="407"/>
    </location>
</feature>
<evidence type="ECO:0000256" key="4">
    <source>
        <dbReference type="ARBA" id="ARBA00023136"/>
    </source>
</evidence>
<evidence type="ECO:0000256" key="5">
    <source>
        <dbReference type="SAM" id="MobiDB-lite"/>
    </source>
</evidence>
<dbReference type="Pfam" id="PF12698">
    <property type="entry name" value="ABC2_membrane_3"/>
    <property type="match status" value="1"/>
</dbReference>
<feature type="transmembrane region" description="Helical" evidence="6">
    <location>
        <begin position="209"/>
        <end position="235"/>
    </location>
</feature>
<sequence length="431" mass="44749">MTAPGRTSTHQQGSNRASPHPQGTGQQGTGQQGTGGTGSARTVWLVARRELDTRVRTRSFVLGTLVMILLIAAYPALMFFIGQNASATTVGFTGRAAAVIQPTEITAESMGESVEGREITDVADGKQQVRAGELDALVTGTPGALKLIVEDRPDAGLRAVLDAVAGQQALNTELSRAGLDPAEVNAAVASAKVAVTSLEPADPQQGQRLALAMAAAFLLYFMLIGSSQMVAQGVVEEKSSRVVEILLSTIRPSQLLAGKVLGIGLTGLLQFLVIGVVGVVATTTTGLMTLPSTASAGTLVWALVWFLLGFFFYATIMAAGASLVSRQEDLQGVVMPIIMLLIVPFVVGISILPNDPESSLGTALSLVPGFSPVLMPMRIALGVAAPWEIAVSIVLSVLATAALLWLGGRIYSNAVLRTGARVKLSEALRAA</sequence>
<feature type="compositionally biased region" description="Gly residues" evidence="5">
    <location>
        <begin position="25"/>
        <end position="38"/>
    </location>
</feature>
<evidence type="ECO:0000256" key="3">
    <source>
        <dbReference type="ARBA" id="ARBA00022989"/>
    </source>
</evidence>
<feature type="compositionally biased region" description="Polar residues" evidence="5">
    <location>
        <begin position="1"/>
        <end position="17"/>
    </location>
</feature>
<feature type="transmembrane region" description="Helical" evidence="6">
    <location>
        <begin position="299"/>
        <end position="321"/>
    </location>
</feature>
<feature type="transmembrane region" description="Helical" evidence="6">
    <location>
        <begin position="256"/>
        <end position="279"/>
    </location>
</feature>
<dbReference type="EMBL" id="JAVDXW010000001">
    <property type="protein sequence ID" value="MDR7301470.1"/>
    <property type="molecule type" value="Genomic_DNA"/>
</dbReference>
<keyword evidence="9" id="KW-1185">Reference proteome</keyword>
<organism evidence="8 9">
    <name type="scientific">Haloactinomyces albus</name>
    <dbReference type="NCBI Taxonomy" id="1352928"/>
    <lineage>
        <taxon>Bacteria</taxon>
        <taxon>Bacillati</taxon>
        <taxon>Actinomycetota</taxon>
        <taxon>Actinomycetes</taxon>
        <taxon>Actinopolysporales</taxon>
        <taxon>Actinopolysporaceae</taxon>
        <taxon>Haloactinomyces</taxon>
    </lineage>
</organism>
<gene>
    <name evidence="8" type="ORF">JOF55_001651</name>
</gene>
<evidence type="ECO:0000256" key="2">
    <source>
        <dbReference type="ARBA" id="ARBA00022692"/>
    </source>
</evidence>
<feature type="transmembrane region" description="Helical" evidence="6">
    <location>
        <begin position="59"/>
        <end position="81"/>
    </location>
</feature>
<comment type="subcellular location">
    <subcellularLocation>
        <location evidence="1">Membrane</location>
        <topology evidence="1">Multi-pass membrane protein</topology>
    </subcellularLocation>
</comment>
<dbReference type="PANTHER" id="PTHR43471:SF3">
    <property type="entry name" value="ABC TRANSPORTER PERMEASE PROTEIN NATB"/>
    <property type="match status" value="1"/>
</dbReference>
<dbReference type="Proteomes" id="UP001180845">
    <property type="component" value="Unassembled WGS sequence"/>
</dbReference>
<feature type="transmembrane region" description="Helical" evidence="6">
    <location>
        <begin position="384"/>
        <end position="407"/>
    </location>
</feature>
<evidence type="ECO:0000313" key="9">
    <source>
        <dbReference type="Proteomes" id="UP001180845"/>
    </source>
</evidence>
<keyword evidence="4 6" id="KW-0472">Membrane</keyword>